<dbReference type="AlphaFoldDB" id="A0A5N6JRD0"/>
<keyword evidence="3" id="KW-1185">Reference proteome</keyword>
<feature type="compositionally biased region" description="Polar residues" evidence="1">
    <location>
        <begin position="522"/>
        <end position="542"/>
    </location>
</feature>
<protein>
    <submittedName>
        <fullName evidence="2">Uncharacterized protein</fullName>
    </submittedName>
</protein>
<sequence length="1074" mass="120120">MESQSALACAKSSPLLPTDSILQDLPYLPELPQLPDLPDLQNHSEQSDNQINLDLNRGTKLSSLDISKLSVSLPPPSGDTKMDNESTLNIGPDATCTVSSSEKHDSNQIPEEDLRKESLEVLDKRSDLRENLKQSLLKCSLALASYSSRRDKLSKCSLDLARVIHSSFDKSSAHQDIEQKVRCSVDENLSKKGLPSYSDIDLNQQSRELNKHPLILPQPQISRDELKPEFEDLVRLKSAWSEATVALSTGKVWRGLDAEQKASYEKAILFRASALNANSSCHWQEMQKFATAIFNIIPELRAVENSTKGVDFHTISSKALSSKLLSIEECKRRELGILNSGTEKRPEPRGLCDTGDELILFNKTECASRHKLCIAPEVDLPPNPDSNTLQEPSDVINPVSRIEVGFSRPKEVHQNILSSLNASEEVLQEPRKVCGPEMPPEVAQEITKRDAFHATITNITDLSSLMATELNLKSQVKPIQDMIIGGNQNVFHDQASTTNNDDKADVEGKSVNPIYEAIQHKASGSTNPNNNESTSDSISKPNDITEKDIGLAALTKANTNTRYTPWCLKLGGKLYKRTCSRPNLMHKRLLCYGLATEVIAELVIKSVQEKDDPIPLAAFRHGVECTGSECKSPKVLINGQPYELFPSKCNRTKPIQSPSDMSKQKLIQPTKVPDSMEANQLPINKEVKFWNFPREWNDSDTNPTQFSAWNQLNTKIFRNNSTSGELLGFLSDETQLMMSEARQKALSVRGMVVETRGKNQAAISSNGIIPSERTQAQEMSIENWLMIADARIKKLSSRDLLVASSEQEQENKTAASLDGTATEFLRAPGDADANPLIYDSEDGRPMEHPLERRTRSRWDFRPKNYVNTQAENIDNMAIRGLERWSYSKPITPSAGRSELSNVTYSTVMREEKYKESRQKLRKSTDAEVNTAKQSVIQDSLVIIASTQVDTKSQKFPNDHVDIFSRAHYEGKPISEDSPAIIAVVQEYSQIKQMVTDTSDYHYHTKCMEPTSTTISVRESFVTSKAQLPKEAHDCKPEVILEDNSPKQVEDTDFDTKSEDDWVMADDEAEEWEII</sequence>
<evidence type="ECO:0000313" key="2">
    <source>
        <dbReference type="EMBL" id="KAB8290013.1"/>
    </source>
</evidence>
<proteinExistence type="predicted"/>
<feature type="compositionally biased region" description="Basic and acidic residues" evidence="1">
    <location>
        <begin position="101"/>
        <end position="114"/>
    </location>
</feature>
<feature type="region of interest" description="Disordered" evidence="1">
    <location>
        <begin position="70"/>
        <end position="114"/>
    </location>
</feature>
<gene>
    <name evidence="2" type="ORF">EYC80_010339</name>
</gene>
<reference evidence="2 3" key="1">
    <citation type="submission" date="2019-06" db="EMBL/GenBank/DDBJ databases">
        <title>Genome Sequence of the Brown Rot Fungal Pathogen Monilinia laxa.</title>
        <authorList>
            <person name="De Miccolis Angelini R.M."/>
            <person name="Landi L."/>
            <person name="Abate D."/>
            <person name="Pollastro S."/>
            <person name="Romanazzi G."/>
            <person name="Faretra F."/>
        </authorList>
    </citation>
    <scope>NUCLEOTIDE SEQUENCE [LARGE SCALE GENOMIC DNA]</scope>
    <source>
        <strain evidence="2 3">Mlax316</strain>
    </source>
</reference>
<comment type="caution">
    <text evidence="2">The sequence shown here is derived from an EMBL/GenBank/DDBJ whole genome shotgun (WGS) entry which is preliminary data.</text>
</comment>
<organism evidence="2 3">
    <name type="scientific">Monilinia laxa</name>
    <name type="common">Brown rot fungus</name>
    <name type="synonym">Sclerotinia laxa</name>
    <dbReference type="NCBI Taxonomy" id="61186"/>
    <lineage>
        <taxon>Eukaryota</taxon>
        <taxon>Fungi</taxon>
        <taxon>Dikarya</taxon>
        <taxon>Ascomycota</taxon>
        <taxon>Pezizomycotina</taxon>
        <taxon>Leotiomycetes</taxon>
        <taxon>Helotiales</taxon>
        <taxon>Sclerotiniaceae</taxon>
        <taxon>Monilinia</taxon>
    </lineage>
</organism>
<feature type="compositionally biased region" description="Basic and acidic residues" evidence="1">
    <location>
        <begin position="841"/>
        <end position="851"/>
    </location>
</feature>
<feature type="region of interest" description="Disordered" evidence="1">
    <location>
        <begin position="520"/>
        <end position="542"/>
    </location>
</feature>
<evidence type="ECO:0000256" key="1">
    <source>
        <dbReference type="SAM" id="MobiDB-lite"/>
    </source>
</evidence>
<dbReference type="OrthoDB" id="3545320at2759"/>
<dbReference type="EMBL" id="VIGI01000019">
    <property type="protein sequence ID" value="KAB8290013.1"/>
    <property type="molecule type" value="Genomic_DNA"/>
</dbReference>
<accession>A0A5N6JRD0</accession>
<evidence type="ECO:0000313" key="3">
    <source>
        <dbReference type="Proteomes" id="UP000326757"/>
    </source>
</evidence>
<feature type="region of interest" description="Disordered" evidence="1">
    <location>
        <begin position="826"/>
        <end position="851"/>
    </location>
</feature>
<name>A0A5N6JRD0_MONLA</name>
<dbReference type="Proteomes" id="UP000326757">
    <property type="component" value="Unassembled WGS sequence"/>
</dbReference>